<protein>
    <recommendedName>
        <fullName evidence="4">Glycosyltransferase RgtA/B/C/D-like domain-containing protein</fullName>
    </recommendedName>
</protein>
<feature type="transmembrane region" description="Helical" evidence="1">
    <location>
        <begin position="407"/>
        <end position="425"/>
    </location>
</feature>
<gene>
    <name evidence="2" type="ORF">XINFAN_00368</name>
</gene>
<keyword evidence="1" id="KW-0472">Membrane</keyword>
<feature type="transmembrane region" description="Helical" evidence="1">
    <location>
        <begin position="437"/>
        <end position="455"/>
    </location>
</feature>
<feature type="transmembrane region" description="Helical" evidence="1">
    <location>
        <begin position="259"/>
        <end position="280"/>
    </location>
</feature>
<dbReference type="RefSeq" id="WP_124084804.1">
    <property type="nucleotide sequence ID" value="NZ_UXAW01000033.1"/>
</dbReference>
<feature type="transmembrane region" description="Helical" evidence="1">
    <location>
        <begin position="130"/>
        <end position="150"/>
    </location>
</feature>
<feature type="transmembrane region" description="Helical" evidence="1">
    <location>
        <begin position="105"/>
        <end position="124"/>
    </location>
</feature>
<feature type="transmembrane region" description="Helical" evidence="1">
    <location>
        <begin position="162"/>
        <end position="180"/>
    </location>
</feature>
<feature type="transmembrane region" description="Helical" evidence="1">
    <location>
        <begin position="12"/>
        <end position="31"/>
    </location>
</feature>
<keyword evidence="3" id="KW-1185">Reference proteome</keyword>
<reference evidence="2 3" key="1">
    <citation type="submission" date="2018-11" db="EMBL/GenBank/DDBJ databases">
        <authorList>
            <person name="Criscuolo A."/>
        </authorList>
    </citation>
    <scope>NUCLEOTIDE SEQUENCE [LARGE SCALE GENOMIC DNA]</scope>
    <source>
        <strain evidence="2">ACIP111625</strain>
    </source>
</reference>
<dbReference type="AlphaFoldDB" id="A0A3P5WW26"/>
<feature type="transmembrane region" description="Helical" evidence="1">
    <location>
        <begin position="186"/>
        <end position="215"/>
    </location>
</feature>
<keyword evidence="1" id="KW-0812">Transmembrane</keyword>
<keyword evidence="1" id="KW-1133">Transmembrane helix</keyword>
<evidence type="ECO:0000313" key="3">
    <source>
        <dbReference type="Proteomes" id="UP000277498"/>
    </source>
</evidence>
<name>A0A3P5WW26_9RHOB</name>
<feature type="transmembrane region" description="Helical" evidence="1">
    <location>
        <begin position="349"/>
        <end position="369"/>
    </location>
</feature>
<sequence length="604" mass="63911">MRRAPFQVIPPVWLICIGAVVLVILNAWTGMARLSEQVMQGDNDDLMRLVVIRDWLAGQNWFDHQQYRVLPPEGISLHWSRYIDAGIAAILVPASWFLPQGEAELLAMTVWPVLLACLMILLTALGTARLFGTAAAVGAVVMALTWRKFVVEFAPGRIDHHNMQILCATAVFFLAVLPGRPRLYGALAGVAAAFSFAIGLEMLPVLLLIWAMVTLRWVFGGGMAGRWLAAFALAIGLAAPLLMAGQVPARDWGLRHCDVLATPLLSLLAVGATASLLPLLPRRWLPGWPARLAALTVVAGLGLALAWPLLGPCLAGPYADVTPEARRIIDSQITEARSVPDLLRDKAPMVIRSLLPVVLTLAMALVVGWRMRARLSPDQRFALTLALVVAGVGMGFALTQIRAANLMAPVVPLLAGVVVGAFAGLPRDSRLRAPAAVMLLLSMPLTIEAGIVQFLRLTAPPAVAGGGTAAGPDPAECRNPESMAEIAALPPSTVFSGTNLGTAIIAYTPHSATSAPYHRSDAAFLNGSGAFTGEAELRAAVAASGAAYLALCRNGAMENGLPYARKLLTGDLPPWLVATDYPQQQVILLEVDKAALAGPAEAAP</sequence>
<feature type="transmembrane region" description="Helical" evidence="1">
    <location>
        <begin position="292"/>
        <end position="310"/>
    </location>
</feature>
<dbReference type="OrthoDB" id="1082056at2"/>
<evidence type="ECO:0008006" key="4">
    <source>
        <dbReference type="Google" id="ProtNLM"/>
    </source>
</evidence>
<evidence type="ECO:0000256" key="1">
    <source>
        <dbReference type="SAM" id="Phobius"/>
    </source>
</evidence>
<organism evidence="2 3">
    <name type="scientific">Pseudogemmobacter humi</name>
    <dbReference type="NCBI Taxonomy" id="2483812"/>
    <lineage>
        <taxon>Bacteria</taxon>
        <taxon>Pseudomonadati</taxon>
        <taxon>Pseudomonadota</taxon>
        <taxon>Alphaproteobacteria</taxon>
        <taxon>Rhodobacterales</taxon>
        <taxon>Paracoccaceae</taxon>
        <taxon>Pseudogemmobacter</taxon>
    </lineage>
</organism>
<accession>A0A3P5WW26</accession>
<feature type="transmembrane region" description="Helical" evidence="1">
    <location>
        <begin position="79"/>
        <end position="98"/>
    </location>
</feature>
<dbReference type="EMBL" id="UXAW01000033">
    <property type="protein sequence ID" value="VDC20197.1"/>
    <property type="molecule type" value="Genomic_DNA"/>
</dbReference>
<evidence type="ECO:0000313" key="2">
    <source>
        <dbReference type="EMBL" id="VDC20197.1"/>
    </source>
</evidence>
<proteinExistence type="predicted"/>
<feature type="transmembrane region" description="Helical" evidence="1">
    <location>
        <begin position="381"/>
        <end position="401"/>
    </location>
</feature>
<feature type="transmembrane region" description="Helical" evidence="1">
    <location>
        <begin position="227"/>
        <end position="247"/>
    </location>
</feature>
<dbReference type="Proteomes" id="UP000277498">
    <property type="component" value="Unassembled WGS sequence"/>
</dbReference>